<evidence type="ECO:0000313" key="2">
    <source>
        <dbReference type="EMBL" id="SEI52881.1"/>
    </source>
</evidence>
<evidence type="ECO:0000313" key="3">
    <source>
        <dbReference type="Proteomes" id="UP000198888"/>
    </source>
</evidence>
<keyword evidence="1" id="KW-0812">Transmembrane</keyword>
<feature type="transmembrane region" description="Helical" evidence="1">
    <location>
        <begin position="12"/>
        <end position="30"/>
    </location>
</feature>
<accession>A0A1H6RAP0</accession>
<keyword evidence="1" id="KW-0472">Membrane</keyword>
<dbReference type="AlphaFoldDB" id="A0A1H6RAP0"/>
<dbReference type="EMBL" id="FNYR01000002">
    <property type="protein sequence ID" value="SEI52881.1"/>
    <property type="molecule type" value="Genomic_DNA"/>
</dbReference>
<proteinExistence type="predicted"/>
<protein>
    <submittedName>
        <fullName evidence="2">Uncharacterized protein</fullName>
    </submittedName>
</protein>
<organism evidence="2 3">
    <name type="scientific">Halohasta litchfieldiae</name>
    <dbReference type="NCBI Taxonomy" id="1073996"/>
    <lineage>
        <taxon>Archaea</taxon>
        <taxon>Methanobacteriati</taxon>
        <taxon>Methanobacteriota</taxon>
        <taxon>Stenosarchaea group</taxon>
        <taxon>Halobacteria</taxon>
        <taxon>Halobacteriales</taxon>
        <taxon>Haloferacaceae</taxon>
        <taxon>Halohasta</taxon>
    </lineage>
</organism>
<keyword evidence="1" id="KW-1133">Transmembrane helix</keyword>
<reference evidence="2 3" key="1">
    <citation type="submission" date="2016-10" db="EMBL/GenBank/DDBJ databases">
        <authorList>
            <person name="de Groot N.N."/>
        </authorList>
    </citation>
    <scope>NUCLEOTIDE SEQUENCE [LARGE SCALE GENOMIC DNA]</scope>
    <source>
        <strain evidence="2 3">DSM 22187</strain>
    </source>
</reference>
<gene>
    <name evidence="2" type="ORF">SAMN05444271_10250</name>
</gene>
<sequence length="35" mass="3717">MIPLTAPPLPIGTTAGVVLAVSIVITLLWIRSVFR</sequence>
<dbReference type="KEGG" id="hae:halTADL_3074"/>
<dbReference type="Proteomes" id="UP000198888">
    <property type="component" value="Unassembled WGS sequence"/>
</dbReference>
<evidence type="ECO:0000256" key="1">
    <source>
        <dbReference type="SAM" id="Phobius"/>
    </source>
</evidence>
<accession>A0A2H4Q5X4</accession>
<keyword evidence="3" id="KW-1185">Reference proteome</keyword>
<name>A0A1H6RAP0_9EURY</name>